<evidence type="ECO:0000256" key="3">
    <source>
        <dbReference type="SAM" id="SignalP"/>
    </source>
</evidence>
<dbReference type="NCBIfam" id="TIGR04183">
    <property type="entry name" value="Por_Secre_tail"/>
    <property type="match status" value="1"/>
</dbReference>
<dbReference type="PANTHER" id="PTHR42754:SF1">
    <property type="entry name" value="LIPOPROTEIN"/>
    <property type="match status" value="1"/>
</dbReference>
<dbReference type="OrthoDB" id="9811934at2"/>
<proteinExistence type="predicted"/>
<feature type="chain" id="PRO_5022057012" evidence="3">
    <location>
        <begin position="20"/>
        <end position="563"/>
    </location>
</feature>
<reference evidence="5 6" key="1">
    <citation type="submission" date="2019-07" db="EMBL/GenBank/DDBJ databases">
        <title>Novel species of Flavobacterium.</title>
        <authorList>
            <person name="Liu Q."/>
            <person name="Xin Y.-H."/>
        </authorList>
    </citation>
    <scope>NUCLEOTIDE SEQUENCE [LARGE SCALE GENOMIC DNA]</scope>
    <source>
        <strain evidence="5 6">LB1R34</strain>
    </source>
</reference>
<gene>
    <name evidence="5" type="ORF">FNW21_09495</name>
</gene>
<keyword evidence="1 3" id="KW-0732">Signal</keyword>
<organism evidence="5 6">
    <name type="scientific">Flavobacterium restrictum</name>
    <dbReference type="NCBI Taxonomy" id="2594428"/>
    <lineage>
        <taxon>Bacteria</taxon>
        <taxon>Pseudomonadati</taxon>
        <taxon>Bacteroidota</taxon>
        <taxon>Flavobacteriia</taxon>
        <taxon>Flavobacteriales</taxon>
        <taxon>Flavobacteriaceae</taxon>
        <taxon>Flavobacterium</taxon>
    </lineage>
</organism>
<feature type="region of interest" description="Disordered" evidence="2">
    <location>
        <begin position="170"/>
        <end position="214"/>
    </location>
</feature>
<feature type="signal peptide" evidence="3">
    <location>
        <begin position="1"/>
        <end position="19"/>
    </location>
</feature>
<feature type="domain" description="Secretion system C-terminal sorting" evidence="4">
    <location>
        <begin position="490"/>
        <end position="556"/>
    </location>
</feature>
<dbReference type="PANTHER" id="PTHR42754">
    <property type="entry name" value="ENDOGLUCANASE"/>
    <property type="match status" value="1"/>
</dbReference>
<dbReference type="Proteomes" id="UP000316371">
    <property type="component" value="Unassembled WGS sequence"/>
</dbReference>
<feature type="compositionally biased region" description="Low complexity" evidence="2">
    <location>
        <begin position="170"/>
        <end position="198"/>
    </location>
</feature>
<dbReference type="AlphaFoldDB" id="A0A553E3C5"/>
<dbReference type="Pfam" id="PF18962">
    <property type="entry name" value="Por_Secre_tail"/>
    <property type="match status" value="1"/>
</dbReference>
<evidence type="ECO:0000313" key="5">
    <source>
        <dbReference type="EMBL" id="TRX39514.1"/>
    </source>
</evidence>
<dbReference type="InterPro" id="IPR026444">
    <property type="entry name" value="Secre_tail"/>
</dbReference>
<evidence type="ECO:0000259" key="4">
    <source>
        <dbReference type="Pfam" id="PF18962"/>
    </source>
</evidence>
<feature type="compositionally biased region" description="Basic and acidic residues" evidence="2">
    <location>
        <begin position="199"/>
        <end position="214"/>
    </location>
</feature>
<evidence type="ECO:0000256" key="1">
    <source>
        <dbReference type="ARBA" id="ARBA00022729"/>
    </source>
</evidence>
<dbReference type="RefSeq" id="WP_144256504.1">
    <property type="nucleotide sequence ID" value="NZ_VJZT01000008.1"/>
</dbReference>
<dbReference type="InterPro" id="IPR011047">
    <property type="entry name" value="Quinoprotein_ADH-like_sf"/>
</dbReference>
<keyword evidence="6" id="KW-1185">Reference proteome</keyword>
<accession>A0A553E3C5</accession>
<sequence>MKKNYLLLFLFLTAYCIQAQDILWEKSYGGKNPEYLFDAQPTADYGFILAGSSLSNKTGNKTEDNHGDLDYFIWKMKENGDLDWQKSIGGSGFDLLQSIKNTRDGGFILAGSSTSSVSFEKKDSCRGNTDFWVVKLDAKGNEQWQRTLGGSGQDELVCAFQTKDGGYVLGGSSSSSPKGSSNSNLNDNSNSNFNFNSNDNKEKGIDTKPDGFAKTEKSRGNMDYWIVKLDKMGVVEWQKTYGGEYADLLRSMEQTKDGGYILGGYSNSAISGDRTEALHGIGDFWILKVSSTGVVEWQRAYGGDGDNQLYVLHQTEDNGYIAGGNSNSTTPLTAKGGTVSSGTDYWVLQLDTTGNVVWSKTYDFGKVDILTSLVENKDHTFLIGGYSCPSTSLGTGLKIAKDKNGINDYIALKISATGESLWDKTVGSSGEDILRKLIETRDGGYLLAGTSNGNASKDKNGSLGSNDFWVVKLKDKKKPLEVKANIEAIPNPAATFTNIIIGYEFESGTATVVDLAGRILQQFAISSRTVPVDMSRYPDGIYVVNIKTNVQSDGVKVIKKGGN</sequence>
<evidence type="ECO:0000256" key="2">
    <source>
        <dbReference type="SAM" id="MobiDB-lite"/>
    </source>
</evidence>
<name>A0A553E3C5_9FLAO</name>
<dbReference type="SUPFAM" id="SSF50998">
    <property type="entry name" value="Quinoprotein alcohol dehydrogenase-like"/>
    <property type="match status" value="1"/>
</dbReference>
<evidence type="ECO:0000313" key="6">
    <source>
        <dbReference type="Proteomes" id="UP000316371"/>
    </source>
</evidence>
<dbReference type="EMBL" id="VJZT01000008">
    <property type="protein sequence ID" value="TRX39514.1"/>
    <property type="molecule type" value="Genomic_DNA"/>
</dbReference>
<protein>
    <submittedName>
        <fullName evidence="5">T9SS type A sorting domain-containing protein</fullName>
    </submittedName>
</protein>
<comment type="caution">
    <text evidence="5">The sequence shown here is derived from an EMBL/GenBank/DDBJ whole genome shotgun (WGS) entry which is preliminary data.</text>
</comment>